<evidence type="ECO:0000256" key="2">
    <source>
        <dbReference type="SAM" id="Phobius"/>
    </source>
</evidence>
<feature type="compositionally biased region" description="Polar residues" evidence="1">
    <location>
        <begin position="1"/>
        <end position="13"/>
    </location>
</feature>
<keyword evidence="2" id="KW-0812">Transmembrane</keyword>
<feature type="transmembrane region" description="Helical" evidence="2">
    <location>
        <begin position="163"/>
        <end position="183"/>
    </location>
</feature>
<evidence type="ECO:0000313" key="4">
    <source>
        <dbReference type="Proteomes" id="UP000078512"/>
    </source>
</evidence>
<reference evidence="3 4" key="1">
    <citation type="submission" date="2016-05" db="EMBL/GenBank/DDBJ databases">
        <title>Genome sequencing reveals origins of a unique bacterial endosymbiosis in the earliest lineages of terrestrial Fungi.</title>
        <authorList>
            <consortium name="DOE Joint Genome Institute"/>
            <person name="Uehling J."/>
            <person name="Gryganskyi A."/>
            <person name="Hameed K."/>
            <person name="Tschaplinski T."/>
            <person name="Misztal P."/>
            <person name="Wu S."/>
            <person name="Desiro A."/>
            <person name="Vande Pol N."/>
            <person name="Du Z.-Y."/>
            <person name="Zienkiewicz A."/>
            <person name="Zienkiewicz K."/>
            <person name="Morin E."/>
            <person name="Tisserant E."/>
            <person name="Splivallo R."/>
            <person name="Hainaut M."/>
            <person name="Henrissat B."/>
            <person name="Ohm R."/>
            <person name="Kuo A."/>
            <person name="Yan J."/>
            <person name="Lipzen A."/>
            <person name="Nolan M."/>
            <person name="Labutti K."/>
            <person name="Barry K."/>
            <person name="Goldstein A."/>
            <person name="Labbe J."/>
            <person name="Schadt C."/>
            <person name="Tuskan G."/>
            <person name="Grigoriev I."/>
            <person name="Martin F."/>
            <person name="Vilgalys R."/>
            <person name="Bonito G."/>
        </authorList>
    </citation>
    <scope>NUCLEOTIDE SEQUENCE [LARGE SCALE GENOMIC DNA]</scope>
    <source>
        <strain evidence="3 4">AG-77</strain>
    </source>
</reference>
<feature type="transmembrane region" description="Helical" evidence="2">
    <location>
        <begin position="122"/>
        <end position="143"/>
    </location>
</feature>
<dbReference type="EMBL" id="KV442135">
    <property type="protein sequence ID" value="OAQ22957.1"/>
    <property type="molecule type" value="Genomic_DNA"/>
</dbReference>
<keyword evidence="2" id="KW-0472">Membrane</keyword>
<organism evidence="3 4">
    <name type="scientific">Linnemannia elongata AG-77</name>
    <dbReference type="NCBI Taxonomy" id="1314771"/>
    <lineage>
        <taxon>Eukaryota</taxon>
        <taxon>Fungi</taxon>
        <taxon>Fungi incertae sedis</taxon>
        <taxon>Mucoromycota</taxon>
        <taxon>Mortierellomycotina</taxon>
        <taxon>Mortierellomycetes</taxon>
        <taxon>Mortierellales</taxon>
        <taxon>Mortierellaceae</taxon>
        <taxon>Linnemannia</taxon>
    </lineage>
</organism>
<feature type="compositionally biased region" description="Low complexity" evidence="1">
    <location>
        <begin position="41"/>
        <end position="52"/>
    </location>
</feature>
<evidence type="ECO:0000256" key="1">
    <source>
        <dbReference type="SAM" id="MobiDB-lite"/>
    </source>
</evidence>
<name>A0A197JCV6_9FUNG</name>
<keyword evidence="4" id="KW-1185">Reference proteome</keyword>
<proteinExistence type="predicted"/>
<accession>A0A197JCV6</accession>
<protein>
    <submittedName>
        <fullName evidence="3">Uncharacterized protein</fullName>
    </submittedName>
</protein>
<gene>
    <name evidence="3" type="ORF">K457DRAFT_25554</name>
</gene>
<feature type="region of interest" description="Disordered" evidence="1">
    <location>
        <begin position="1"/>
        <end position="52"/>
    </location>
</feature>
<feature type="transmembrane region" description="Helical" evidence="2">
    <location>
        <begin position="63"/>
        <end position="81"/>
    </location>
</feature>
<evidence type="ECO:0000313" key="3">
    <source>
        <dbReference type="EMBL" id="OAQ22957.1"/>
    </source>
</evidence>
<dbReference type="Proteomes" id="UP000078512">
    <property type="component" value="Unassembled WGS sequence"/>
</dbReference>
<feature type="compositionally biased region" description="Low complexity" evidence="1">
    <location>
        <begin position="17"/>
        <end position="26"/>
    </location>
</feature>
<dbReference type="AlphaFoldDB" id="A0A197JCV6"/>
<keyword evidence="2" id="KW-1133">Transmembrane helix</keyword>
<sequence length="193" mass="21460">MQGGTTTPPTNLKSRSDTPSSPSSRPIDNGIIYPLKPSPSPTTSSSSQTTSQLITNDPREQLFFQYLTLFLLTLWIPLTCLKDWPASRSFLYRSSELPPVAASNKSSEEDRERGGYGNELQLGYSFPCIGASFVMAGSTMLALNLGSNPMWRFFEWQTSLMDGFGYAIFFVGIVYILLGLGPWELRTLRDDYA</sequence>